<evidence type="ECO:0000313" key="3">
    <source>
        <dbReference type="Proteomes" id="UP000032076"/>
    </source>
</evidence>
<dbReference type="GeneID" id="92961844"/>
<evidence type="ECO:0000313" key="4">
    <source>
        <dbReference type="Proteomes" id="UP000040576"/>
    </source>
</evidence>
<organism evidence="1 4">
    <name type="scientific">Caldibacillus thermoamylovorans</name>
    <dbReference type="NCBI Taxonomy" id="35841"/>
    <lineage>
        <taxon>Bacteria</taxon>
        <taxon>Bacillati</taxon>
        <taxon>Bacillota</taxon>
        <taxon>Bacilli</taxon>
        <taxon>Bacillales</taxon>
        <taxon>Bacillaceae</taxon>
        <taxon>Caldibacillus</taxon>
    </lineage>
</organism>
<evidence type="ECO:0000313" key="2">
    <source>
        <dbReference type="EMBL" id="KIO72389.1"/>
    </source>
</evidence>
<dbReference type="InterPro" id="IPR021598">
    <property type="entry name" value="DUF3221"/>
</dbReference>
<sequence length="107" mass="11987">MIRKIWILFSSFLIILLIACNNTDNKPITSDVTSTFTGTITEIYDQTALVHIDEGEITKSGSRVHVDLSKNSETTFHVGDKVKVGYDGEVRESDPLQINVVFIEKVE</sequence>
<dbReference type="EMBL" id="JXLU01000095">
    <property type="protein sequence ID" value="KIO72389.1"/>
    <property type="molecule type" value="Genomic_DNA"/>
</dbReference>
<dbReference type="RefSeq" id="WP_034771730.1">
    <property type="nucleotide sequence ID" value="NZ_CCRF01000069.1"/>
</dbReference>
<dbReference type="OrthoDB" id="2735868at2"/>
<keyword evidence="4" id="KW-1185">Reference proteome</keyword>
<dbReference type="EMBL" id="CCRF01000069">
    <property type="protein sequence ID" value="CEE02327.1"/>
    <property type="molecule type" value="Genomic_DNA"/>
</dbReference>
<protein>
    <recommendedName>
        <fullName evidence="5">DUF3221 domain-containing protein</fullName>
    </recommendedName>
</protein>
<evidence type="ECO:0000313" key="1">
    <source>
        <dbReference type="EMBL" id="CEE02327.1"/>
    </source>
</evidence>
<dbReference type="PATRIC" id="fig|35841.6.peg.2853"/>
<dbReference type="AlphaFoldDB" id="A0A090IXB9"/>
<evidence type="ECO:0008006" key="5">
    <source>
        <dbReference type="Google" id="ProtNLM"/>
    </source>
</evidence>
<proteinExistence type="predicted"/>
<dbReference type="PROSITE" id="PS51257">
    <property type="entry name" value="PROKAR_LIPOPROTEIN"/>
    <property type="match status" value="1"/>
</dbReference>
<dbReference type="eggNOG" id="ENOG5030BXA">
    <property type="taxonomic scope" value="Bacteria"/>
</dbReference>
<reference evidence="2 3" key="2">
    <citation type="submission" date="2015-01" db="EMBL/GenBank/DDBJ databases">
        <title>Draft Genome Sequences of Four Bacillus thermoamylovorans Strains, Isolated From Food Products.</title>
        <authorList>
            <person name="Krawcyk A.O."/>
            <person name="Berendsen E.M."/>
            <person name="Eijlander R.T."/>
            <person name="de Jong A."/>
            <person name="Wells-Bennik M."/>
            <person name="Kuipers O.P."/>
        </authorList>
    </citation>
    <scope>NUCLEOTIDE SEQUENCE [LARGE SCALE GENOMIC DNA]</scope>
    <source>
        <strain evidence="2 3">B4167</strain>
    </source>
</reference>
<dbReference type="Proteomes" id="UP000032076">
    <property type="component" value="Unassembled WGS sequence"/>
</dbReference>
<dbReference type="Proteomes" id="UP000040576">
    <property type="component" value="Unassembled WGS sequence"/>
</dbReference>
<gene>
    <name evidence="2" type="ORF">B4167_1079</name>
    <name evidence="1" type="ORF">BT1A1_2509</name>
</gene>
<dbReference type="Pfam" id="PF11518">
    <property type="entry name" value="DUF3221"/>
    <property type="match status" value="1"/>
</dbReference>
<accession>A0A090IXB9</accession>
<reference evidence="1 4" key="1">
    <citation type="submission" date="2014-07" db="EMBL/GenBank/DDBJ databases">
        <authorList>
            <person name="Wibberg Daniel"/>
        </authorList>
    </citation>
    <scope>NUCLEOTIDE SEQUENCE [LARGE SCALE GENOMIC DNA]</scope>
</reference>
<name>A0A090IXB9_9BACI</name>